<evidence type="ECO:0008006" key="3">
    <source>
        <dbReference type="Google" id="ProtNLM"/>
    </source>
</evidence>
<dbReference type="Pfam" id="PF16153">
    <property type="entry name" value="DUF4861"/>
    <property type="match status" value="1"/>
</dbReference>
<reference evidence="2" key="1">
    <citation type="journal article" date="2019" name="Int. J. Syst. Evol. Microbiol.">
        <title>The Global Catalogue of Microorganisms (GCM) 10K type strain sequencing project: providing services to taxonomists for standard genome sequencing and annotation.</title>
        <authorList>
            <consortium name="The Broad Institute Genomics Platform"/>
            <consortium name="The Broad Institute Genome Sequencing Center for Infectious Disease"/>
            <person name="Wu L."/>
            <person name="Ma J."/>
        </authorList>
    </citation>
    <scope>NUCLEOTIDE SEQUENCE [LARGE SCALE GENOMIC DNA]</scope>
    <source>
        <strain evidence="2">CGMCC 1.12923</strain>
    </source>
</reference>
<keyword evidence="2" id="KW-1185">Reference proteome</keyword>
<evidence type="ECO:0000313" key="1">
    <source>
        <dbReference type="EMBL" id="GGD60447.1"/>
    </source>
</evidence>
<evidence type="ECO:0000313" key="2">
    <source>
        <dbReference type="Proteomes" id="UP000614272"/>
    </source>
</evidence>
<comment type="caution">
    <text evidence="1">The sequence shown here is derived from an EMBL/GenBank/DDBJ whole genome shotgun (WGS) entry which is preliminary data.</text>
</comment>
<dbReference type="Proteomes" id="UP000614272">
    <property type="component" value="Unassembled WGS sequence"/>
</dbReference>
<dbReference type="InterPro" id="IPR032342">
    <property type="entry name" value="DUF4861"/>
</dbReference>
<organism evidence="1 2">
    <name type="scientific">Lacimicrobium alkaliphilum</name>
    <dbReference type="NCBI Taxonomy" id="1526571"/>
    <lineage>
        <taxon>Bacteria</taxon>
        <taxon>Pseudomonadati</taxon>
        <taxon>Pseudomonadota</taxon>
        <taxon>Gammaproteobacteria</taxon>
        <taxon>Alteromonadales</taxon>
        <taxon>Alteromonadaceae</taxon>
        <taxon>Lacimicrobium</taxon>
    </lineage>
</organism>
<accession>A0ABQ1R8N5</accession>
<dbReference type="RefSeq" id="WP_099035830.1">
    <property type="nucleotide sequence ID" value="NZ_BMGJ01000004.1"/>
</dbReference>
<protein>
    <recommendedName>
        <fullName evidence="3">DUF4861 domain-containing protein</fullName>
    </recommendedName>
</protein>
<name>A0ABQ1R8N5_9ALTE</name>
<proteinExistence type="predicted"/>
<sequence>MTWQFIRQTGYLAVLIVSVMLVGCKPSAETGPKVSITNPSSFDRQDEVISVSLTSLGQEGNALIHSEVMLDNGQTSIPGQWLDTDKDTQPDTLLFSVSVPAQSEVSYQLVPAQETRLSKRTYAELGVRQNAQWQEGRMTGGSFEPAQTMTLPDTHEIGDGLFKYEGPGWESDKVAYRLYFDQRNILDIFGKRRAEITLEQVGQVGAPSYHELQDWGMDVLKTGPSIGLGSVAVYEDGQTRRIDNSEKMQVSIAHNSPLYSEVHVAHSGFVSNEGEADIDTRYSIAAGTALTKVTVSVEGEAPPLVTGIVKHQQTLMRSNSQQKDGWHYVATFGPQSYINDALGMAIFYRAEDLQHLGEDQHNHLVVMKPSSKPLQYYFAGYWQQGPDGISDQAQFKAELERTLIRLNQPLQLQID</sequence>
<dbReference type="PROSITE" id="PS51257">
    <property type="entry name" value="PROKAR_LIPOPROTEIN"/>
    <property type="match status" value="1"/>
</dbReference>
<gene>
    <name evidence="1" type="ORF">GCM10011357_14640</name>
</gene>
<dbReference type="EMBL" id="BMGJ01000004">
    <property type="protein sequence ID" value="GGD60447.1"/>
    <property type="molecule type" value="Genomic_DNA"/>
</dbReference>